<name>A0AAF1BJW3_9TREE</name>
<sequence length="330" mass="35665">MVVGRLLILLHHDMSEVPPVLESPAATGGTAGTATATAAASRNAEPAWRRPSPRPATPRATRGVSAPAAGGSTPIVAKQTTSGAERTALPEPATTTAKAPSSSYPAARAAATHKQRAPVLVPPTLEPAQRPTATPPKRPAPASDDSDIEYTGSTPARPRERKRDHDRERDHKPKRERETKSERLPKREPEAKSEHKPKAKVRRVDRQPVPVPAARTRADTPLRELSPAAMPPQVPFVPADNGPRVRGRGCRVLAPAVRRNLLHLLLGGVVGRRAQPLDHVHRVAPHLRLRGWEDVAAHVGARPADVERVRQAAADMMRFHADSIHWEGQP</sequence>
<dbReference type="Proteomes" id="UP000827549">
    <property type="component" value="Chromosome 2"/>
</dbReference>
<feature type="compositionally biased region" description="Basic and acidic residues" evidence="1">
    <location>
        <begin position="157"/>
        <end position="206"/>
    </location>
</feature>
<dbReference type="AlphaFoldDB" id="A0AAF1BJW3"/>
<feature type="region of interest" description="Disordered" evidence="1">
    <location>
        <begin position="20"/>
        <end position="213"/>
    </location>
</feature>
<evidence type="ECO:0000313" key="2">
    <source>
        <dbReference type="EMBL" id="WOO78854.1"/>
    </source>
</evidence>
<reference evidence="2" key="1">
    <citation type="submission" date="2023-10" db="EMBL/GenBank/DDBJ databases">
        <authorList>
            <person name="Noh H."/>
        </authorList>
    </citation>
    <scope>NUCLEOTIDE SEQUENCE</scope>
    <source>
        <strain evidence="2">DUCC4014</strain>
    </source>
</reference>
<proteinExistence type="predicted"/>
<evidence type="ECO:0000256" key="1">
    <source>
        <dbReference type="SAM" id="MobiDB-lite"/>
    </source>
</evidence>
<dbReference type="GeneID" id="87805640"/>
<dbReference type="EMBL" id="CP086715">
    <property type="protein sequence ID" value="WOO78854.1"/>
    <property type="molecule type" value="Genomic_DNA"/>
</dbReference>
<organism evidence="2 3">
    <name type="scientific">Vanrija pseudolonga</name>
    <dbReference type="NCBI Taxonomy" id="143232"/>
    <lineage>
        <taxon>Eukaryota</taxon>
        <taxon>Fungi</taxon>
        <taxon>Dikarya</taxon>
        <taxon>Basidiomycota</taxon>
        <taxon>Agaricomycotina</taxon>
        <taxon>Tremellomycetes</taxon>
        <taxon>Trichosporonales</taxon>
        <taxon>Trichosporonaceae</taxon>
        <taxon>Vanrija</taxon>
    </lineage>
</organism>
<accession>A0AAF1BJW3</accession>
<protein>
    <submittedName>
        <fullName evidence="2">Uncharacterized protein</fullName>
    </submittedName>
</protein>
<keyword evidence="3" id="KW-1185">Reference proteome</keyword>
<dbReference type="RefSeq" id="XP_062624886.1">
    <property type="nucleotide sequence ID" value="XM_062768902.1"/>
</dbReference>
<feature type="compositionally biased region" description="Low complexity" evidence="1">
    <location>
        <begin position="25"/>
        <end position="50"/>
    </location>
</feature>
<evidence type="ECO:0000313" key="3">
    <source>
        <dbReference type="Proteomes" id="UP000827549"/>
    </source>
</evidence>
<gene>
    <name evidence="2" type="ORF">LOC62_02G002392</name>
</gene>
<feature type="compositionally biased region" description="Low complexity" evidence="1">
    <location>
        <begin position="84"/>
        <end position="110"/>
    </location>
</feature>